<dbReference type="AlphaFoldDB" id="A0A0V1G5E1"/>
<accession>A0A0V1G5E1</accession>
<dbReference type="EMBL" id="JYDT01000002">
    <property type="protein sequence ID" value="KRY93488.1"/>
    <property type="molecule type" value="Genomic_DNA"/>
</dbReference>
<proteinExistence type="predicted"/>
<evidence type="ECO:0000313" key="2">
    <source>
        <dbReference type="Proteomes" id="UP000054995"/>
    </source>
</evidence>
<sequence length="110" mass="12690">MRMTLESACNDGNSSSRKQIQARKFLELLLISFSLKQIALSNHKPRRHLSTRKELCGTLIGRVNHYRPQAEAPPIDKEGTLRNTDWLEADRTKRRKREFATGKGNRQLVC</sequence>
<comment type="caution">
    <text evidence="1">The sequence shown here is derived from an EMBL/GenBank/DDBJ whole genome shotgun (WGS) entry which is preliminary data.</text>
</comment>
<evidence type="ECO:0000313" key="1">
    <source>
        <dbReference type="EMBL" id="KRY93488.1"/>
    </source>
</evidence>
<reference evidence="1 2" key="1">
    <citation type="submission" date="2015-01" db="EMBL/GenBank/DDBJ databases">
        <title>Evolution of Trichinella species and genotypes.</title>
        <authorList>
            <person name="Korhonen P.K."/>
            <person name="Edoardo P."/>
            <person name="Giuseppe L.R."/>
            <person name="Gasser R.B."/>
        </authorList>
    </citation>
    <scope>NUCLEOTIDE SEQUENCE [LARGE SCALE GENOMIC DNA]</scope>
    <source>
        <strain evidence="1">ISS470</strain>
    </source>
</reference>
<protein>
    <submittedName>
        <fullName evidence="1">Uncharacterized protein</fullName>
    </submittedName>
</protein>
<dbReference type="Proteomes" id="UP000054995">
    <property type="component" value="Unassembled WGS sequence"/>
</dbReference>
<keyword evidence="2" id="KW-1185">Reference proteome</keyword>
<organism evidence="1 2">
    <name type="scientific">Trichinella pseudospiralis</name>
    <name type="common">Parasitic roundworm</name>
    <dbReference type="NCBI Taxonomy" id="6337"/>
    <lineage>
        <taxon>Eukaryota</taxon>
        <taxon>Metazoa</taxon>
        <taxon>Ecdysozoa</taxon>
        <taxon>Nematoda</taxon>
        <taxon>Enoplea</taxon>
        <taxon>Dorylaimia</taxon>
        <taxon>Trichinellida</taxon>
        <taxon>Trichinellidae</taxon>
        <taxon>Trichinella</taxon>
    </lineage>
</organism>
<gene>
    <name evidence="1" type="ORF">T4D_489</name>
</gene>
<name>A0A0V1G5E1_TRIPS</name>
<dbReference type="OrthoDB" id="5933357at2759"/>